<dbReference type="Proteomes" id="UP000292003">
    <property type="component" value="Unassembled WGS sequence"/>
</dbReference>
<dbReference type="InterPro" id="IPR029068">
    <property type="entry name" value="Glyas_Bleomycin-R_OHBP_Dase"/>
</dbReference>
<dbReference type="Pfam" id="PF00903">
    <property type="entry name" value="Glyoxalase"/>
    <property type="match status" value="1"/>
</dbReference>
<dbReference type="AlphaFoldDB" id="A0A4Q7J6E1"/>
<evidence type="ECO:0000313" key="2">
    <source>
        <dbReference type="EMBL" id="RZQ62458.1"/>
    </source>
</evidence>
<gene>
    <name evidence="2" type="ORF">EWH70_19565</name>
</gene>
<dbReference type="SUPFAM" id="SSF54593">
    <property type="entry name" value="Glyoxalase/Bleomycin resistance protein/Dihydroxybiphenyl dioxygenase"/>
    <property type="match status" value="1"/>
</dbReference>
<dbReference type="PANTHER" id="PTHR21366:SF14">
    <property type="entry name" value="GLYOXALASE DOMAIN-CONTAINING PROTEIN 5"/>
    <property type="match status" value="1"/>
</dbReference>
<dbReference type="InterPro" id="IPR004360">
    <property type="entry name" value="Glyas_Fos-R_dOase_dom"/>
</dbReference>
<organism evidence="2 3">
    <name type="scientific">Amycolatopsis suaedae</name>
    <dbReference type="NCBI Taxonomy" id="2510978"/>
    <lineage>
        <taxon>Bacteria</taxon>
        <taxon>Bacillati</taxon>
        <taxon>Actinomycetota</taxon>
        <taxon>Actinomycetes</taxon>
        <taxon>Pseudonocardiales</taxon>
        <taxon>Pseudonocardiaceae</taxon>
        <taxon>Amycolatopsis</taxon>
    </lineage>
</organism>
<evidence type="ECO:0000313" key="3">
    <source>
        <dbReference type="Proteomes" id="UP000292003"/>
    </source>
</evidence>
<dbReference type="Gene3D" id="3.10.180.10">
    <property type="entry name" value="2,3-Dihydroxybiphenyl 1,2-Dioxygenase, domain 1"/>
    <property type="match status" value="1"/>
</dbReference>
<reference evidence="2 3" key="1">
    <citation type="submission" date="2019-02" db="EMBL/GenBank/DDBJ databases">
        <title>Draft genome sequence of Amycolatopsis sp. 8-3EHSu isolated from roots of Suaeda maritima.</title>
        <authorList>
            <person name="Duangmal K."/>
            <person name="Chantavorakit T."/>
        </authorList>
    </citation>
    <scope>NUCLEOTIDE SEQUENCE [LARGE SCALE GENOMIC DNA]</scope>
    <source>
        <strain evidence="2 3">8-3EHSu</strain>
    </source>
</reference>
<dbReference type="OrthoDB" id="9812656at2"/>
<dbReference type="EMBL" id="SFCC01000009">
    <property type="protein sequence ID" value="RZQ62458.1"/>
    <property type="molecule type" value="Genomic_DNA"/>
</dbReference>
<dbReference type="InterPro" id="IPR037523">
    <property type="entry name" value="VOC_core"/>
</dbReference>
<accession>A0A4Q7J6E1</accession>
<dbReference type="PROSITE" id="PS51819">
    <property type="entry name" value="VOC"/>
    <property type="match status" value="1"/>
</dbReference>
<name>A0A4Q7J6E1_9PSEU</name>
<keyword evidence="3" id="KW-1185">Reference proteome</keyword>
<proteinExistence type="predicted"/>
<feature type="domain" description="VOC" evidence="1">
    <location>
        <begin position="14"/>
        <end position="140"/>
    </location>
</feature>
<dbReference type="InterPro" id="IPR050383">
    <property type="entry name" value="GlyoxalaseI/FosfomycinResist"/>
</dbReference>
<protein>
    <recommendedName>
        <fullName evidence="1">VOC domain-containing protein</fullName>
    </recommendedName>
</protein>
<sequence>MLVDELGESVTITGLDHVVLVADDVDETLGWYVTVLGARVLDLAEWRRGDAEHPVLHFGSFKINVHAADGDLAPRAALARPGTLDLCFVWSGDVDAARRQLTEHGAAIEFGPVAQPGARGDGTSVYTRDPNGNLVELICYPDPA</sequence>
<dbReference type="PANTHER" id="PTHR21366">
    <property type="entry name" value="GLYOXALASE FAMILY PROTEIN"/>
    <property type="match status" value="1"/>
</dbReference>
<comment type="caution">
    <text evidence="2">The sequence shown here is derived from an EMBL/GenBank/DDBJ whole genome shotgun (WGS) entry which is preliminary data.</text>
</comment>
<evidence type="ECO:0000259" key="1">
    <source>
        <dbReference type="PROSITE" id="PS51819"/>
    </source>
</evidence>